<keyword evidence="2" id="KW-1185">Reference proteome</keyword>
<accession>A0A846MQC9</accession>
<protein>
    <submittedName>
        <fullName evidence="1">Uncharacterized protein (DUF2141 family)</fullName>
    </submittedName>
</protein>
<comment type="caution">
    <text evidence="1">The sequence shown here is derived from an EMBL/GenBank/DDBJ whole genome shotgun (WGS) entry which is preliminary data.</text>
</comment>
<proteinExistence type="predicted"/>
<sequence length="150" mass="16945">MNHFIVSIFQFILLMSSSHEKYNPNCGKLHIEITNLRNQQGHVLVSLFAEEGKKGFPEEAAQAYRKAKVPIENLKAVVDFENLPYGTYAVAVMHDENDNGKMDKNFLGVPIEGFAFSNNVRPVFGAPSFQKAAFELNRSSKSLLIKMLYF</sequence>
<dbReference type="InterPro" id="IPR018673">
    <property type="entry name" value="DUF2141"/>
</dbReference>
<reference evidence="1 2" key="1">
    <citation type="submission" date="2020-03" db="EMBL/GenBank/DDBJ databases">
        <title>Genomic Encyclopedia of Type Strains, Phase IV (KMG-IV): sequencing the most valuable type-strain genomes for metagenomic binning, comparative biology and taxonomic classification.</title>
        <authorList>
            <person name="Goeker M."/>
        </authorList>
    </citation>
    <scope>NUCLEOTIDE SEQUENCE [LARGE SCALE GENOMIC DNA]</scope>
    <source>
        <strain evidence="1 2">DSM 5718</strain>
    </source>
</reference>
<gene>
    <name evidence="1" type="ORF">FHS56_001182</name>
</gene>
<dbReference type="AlphaFoldDB" id="A0A846MQC9"/>
<dbReference type="Pfam" id="PF09912">
    <property type="entry name" value="DUF2141"/>
    <property type="match status" value="1"/>
</dbReference>
<dbReference type="EMBL" id="JAASRN010000002">
    <property type="protein sequence ID" value="NIK73669.1"/>
    <property type="molecule type" value="Genomic_DNA"/>
</dbReference>
<organism evidence="1 2">
    <name type="scientific">Thermonema lapsum</name>
    <dbReference type="NCBI Taxonomy" id="28195"/>
    <lineage>
        <taxon>Bacteria</taxon>
        <taxon>Pseudomonadati</taxon>
        <taxon>Bacteroidota</taxon>
        <taxon>Cytophagia</taxon>
        <taxon>Cytophagales</taxon>
        <taxon>Thermonemataceae</taxon>
        <taxon>Thermonema</taxon>
    </lineage>
</organism>
<evidence type="ECO:0000313" key="2">
    <source>
        <dbReference type="Proteomes" id="UP000537126"/>
    </source>
</evidence>
<dbReference type="RefSeq" id="WP_166918946.1">
    <property type="nucleotide sequence ID" value="NZ_JAASRN010000002.1"/>
</dbReference>
<name>A0A846MQC9_9BACT</name>
<evidence type="ECO:0000313" key="1">
    <source>
        <dbReference type="EMBL" id="NIK73669.1"/>
    </source>
</evidence>
<dbReference type="Proteomes" id="UP000537126">
    <property type="component" value="Unassembled WGS sequence"/>
</dbReference>